<organism evidence="8 9">
    <name type="scientific">Sphingomonas parva</name>
    <dbReference type="NCBI Taxonomy" id="2555898"/>
    <lineage>
        <taxon>Bacteria</taxon>
        <taxon>Pseudomonadati</taxon>
        <taxon>Pseudomonadota</taxon>
        <taxon>Alphaproteobacteria</taxon>
        <taxon>Sphingomonadales</taxon>
        <taxon>Sphingomonadaceae</taxon>
        <taxon>Sphingomonas</taxon>
    </lineage>
</organism>
<dbReference type="GO" id="GO:0046872">
    <property type="term" value="F:metal ion binding"/>
    <property type="evidence" value="ECO:0007669"/>
    <property type="project" value="UniProtKB-KW"/>
</dbReference>
<evidence type="ECO:0000256" key="5">
    <source>
        <dbReference type="ARBA" id="ARBA00023157"/>
    </source>
</evidence>
<gene>
    <name evidence="8" type="ORF">E2493_01665</name>
</gene>
<evidence type="ECO:0000256" key="3">
    <source>
        <dbReference type="ARBA" id="ARBA00022759"/>
    </source>
</evidence>
<evidence type="ECO:0000256" key="4">
    <source>
        <dbReference type="ARBA" id="ARBA00022801"/>
    </source>
</evidence>
<evidence type="ECO:0000313" key="8">
    <source>
        <dbReference type="EMBL" id="TFI59986.1"/>
    </source>
</evidence>
<reference evidence="8 9" key="1">
    <citation type="submission" date="2019-03" db="EMBL/GenBank/DDBJ databases">
        <title>Genome sequence of Sphingomonas sp. 17J27-24.</title>
        <authorList>
            <person name="Kim M."/>
            <person name="Maeng S."/>
            <person name="Sathiyaraj S."/>
        </authorList>
    </citation>
    <scope>NUCLEOTIDE SEQUENCE [LARGE SCALE GENOMIC DNA]</scope>
    <source>
        <strain evidence="8 9">17J27-24</strain>
    </source>
</reference>
<dbReference type="OrthoDB" id="267579at2"/>
<evidence type="ECO:0000256" key="2">
    <source>
        <dbReference type="ARBA" id="ARBA00022723"/>
    </source>
</evidence>
<keyword evidence="7" id="KW-0732">Signal</keyword>
<keyword evidence="5" id="KW-1015">Disulfide bond</keyword>
<keyword evidence="3" id="KW-0255">Endonuclease</keyword>
<evidence type="ECO:0008006" key="10">
    <source>
        <dbReference type="Google" id="ProtNLM"/>
    </source>
</evidence>
<dbReference type="EMBL" id="SPDV01000002">
    <property type="protein sequence ID" value="TFI59986.1"/>
    <property type="molecule type" value="Genomic_DNA"/>
</dbReference>
<keyword evidence="4" id="KW-0378">Hydrolase</keyword>
<feature type="signal peptide" evidence="7">
    <location>
        <begin position="1"/>
        <end position="20"/>
    </location>
</feature>
<accession>A0A4Y8ZZ48</accession>
<evidence type="ECO:0000256" key="6">
    <source>
        <dbReference type="ARBA" id="ARBA00023180"/>
    </source>
</evidence>
<dbReference type="CDD" id="cd11010">
    <property type="entry name" value="S1-P1_nuclease"/>
    <property type="match status" value="1"/>
</dbReference>
<dbReference type="Proteomes" id="UP000298213">
    <property type="component" value="Unassembled WGS sequence"/>
</dbReference>
<keyword evidence="1" id="KW-0540">Nuclease</keyword>
<name>A0A4Y8ZZ48_9SPHN</name>
<protein>
    <recommendedName>
        <fullName evidence="10">Endonuclease</fullName>
    </recommendedName>
</protein>
<evidence type="ECO:0000256" key="7">
    <source>
        <dbReference type="SAM" id="SignalP"/>
    </source>
</evidence>
<dbReference type="GO" id="GO:0004519">
    <property type="term" value="F:endonuclease activity"/>
    <property type="evidence" value="ECO:0007669"/>
    <property type="project" value="UniProtKB-KW"/>
</dbReference>
<feature type="chain" id="PRO_5021210701" description="Endonuclease" evidence="7">
    <location>
        <begin position="21"/>
        <end position="282"/>
    </location>
</feature>
<comment type="caution">
    <text evidence="8">The sequence shown here is derived from an EMBL/GenBank/DDBJ whole genome shotgun (WGS) entry which is preliminary data.</text>
</comment>
<dbReference type="PANTHER" id="PTHR33146">
    <property type="entry name" value="ENDONUCLEASE 4"/>
    <property type="match status" value="1"/>
</dbReference>
<dbReference type="InterPro" id="IPR003154">
    <property type="entry name" value="S1/P1nuclease"/>
</dbReference>
<keyword evidence="2" id="KW-0479">Metal-binding</keyword>
<evidence type="ECO:0000313" key="9">
    <source>
        <dbReference type="Proteomes" id="UP000298213"/>
    </source>
</evidence>
<dbReference type="Gene3D" id="1.10.575.10">
    <property type="entry name" value="P1 Nuclease"/>
    <property type="match status" value="1"/>
</dbReference>
<dbReference type="GO" id="GO:0016788">
    <property type="term" value="F:hydrolase activity, acting on ester bonds"/>
    <property type="evidence" value="ECO:0007669"/>
    <property type="project" value="InterPro"/>
</dbReference>
<keyword evidence="6" id="KW-0325">Glycoprotein</keyword>
<keyword evidence="9" id="KW-1185">Reference proteome</keyword>
<sequence>MFKRILPFLALLLAASPAAAWWEYGHHTVGRIGYMTASPATRAKIDRLIAQARTLETPTCPIRDIEDAAYWPDCIKTLKERFSYSASWHYQNVDVCKPFDLKEACKDGNCVSAQIERNAKLLADETLPVRERLMALAFLAHFVGDLHMPLHAGDRGDLGGNRLGANYGVIGGRTNLHSIWDGYLADRGISNPPGEAAGILSELDPGERAVAAQGSIEDWSRESWEASRDYAYATVLGDPCGPTPTARPTIDEATTRRLVPVIRKQIARGGLRLGRLLDEALS</sequence>
<evidence type="ECO:0000256" key="1">
    <source>
        <dbReference type="ARBA" id="ARBA00022722"/>
    </source>
</evidence>
<dbReference type="Pfam" id="PF02265">
    <property type="entry name" value="S1-P1_nuclease"/>
    <property type="match status" value="1"/>
</dbReference>
<dbReference type="SUPFAM" id="SSF48537">
    <property type="entry name" value="Phospholipase C/P1 nuclease"/>
    <property type="match status" value="1"/>
</dbReference>
<dbReference type="GO" id="GO:0003676">
    <property type="term" value="F:nucleic acid binding"/>
    <property type="evidence" value="ECO:0007669"/>
    <property type="project" value="InterPro"/>
</dbReference>
<dbReference type="RefSeq" id="WP_135083076.1">
    <property type="nucleotide sequence ID" value="NZ_SPDV01000002.1"/>
</dbReference>
<dbReference type="GO" id="GO:0006308">
    <property type="term" value="P:DNA catabolic process"/>
    <property type="evidence" value="ECO:0007669"/>
    <property type="project" value="InterPro"/>
</dbReference>
<dbReference type="PANTHER" id="PTHR33146:SF26">
    <property type="entry name" value="ENDONUCLEASE 4"/>
    <property type="match status" value="1"/>
</dbReference>
<dbReference type="AlphaFoldDB" id="A0A4Y8ZZ48"/>
<dbReference type="InterPro" id="IPR008947">
    <property type="entry name" value="PLipase_C/P1_nuclease_dom_sf"/>
</dbReference>
<proteinExistence type="predicted"/>